<dbReference type="Proteomes" id="UP000266841">
    <property type="component" value="Unassembled WGS sequence"/>
</dbReference>
<evidence type="ECO:0000313" key="1">
    <source>
        <dbReference type="EMBL" id="EJK74563.1"/>
    </source>
</evidence>
<sequence length="191" mass="20673">SSTQPLTQKLLSGQTVTSENGKATVHLIVAQEQVRSLSLNDDTELAFVVLPSKESNGVFHEYLCNDENSECPGSGVAPDLFECVSDLDCGGSLRCGYMNCGLSNWCNEVLYTEIDLQQGSRNMETCCSEEFPWEGDCDNDGECLSNLVCGNSLSCDWGEGPGSHNLKDFGDTPASIHLPLLVCEGDCDRDE</sequence>
<organism evidence="1 2">
    <name type="scientific">Thalassiosira oceanica</name>
    <name type="common">Marine diatom</name>
    <dbReference type="NCBI Taxonomy" id="159749"/>
    <lineage>
        <taxon>Eukaryota</taxon>
        <taxon>Sar</taxon>
        <taxon>Stramenopiles</taxon>
        <taxon>Ochrophyta</taxon>
        <taxon>Bacillariophyta</taxon>
        <taxon>Coscinodiscophyceae</taxon>
        <taxon>Thalassiosirophycidae</taxon>
        <taxon>Thalassiosirales</taxon>
        <taxon>Thalassiosiraceae</taxon>
        <taxon>Thalassiosira</taxon>
    </lineage>
</organism>
<keyword evidence="2" id="KW-1185">Reference proteome</keyword>
<protein>
    <submittedName>
        <fullName evidence="1">Uncharacterized protein</fullName>
    </submittedName>
</protein>
<proteinExistence type="predicted"/>
<accession>K0T6Z9</accession>
<evidence type="ECO:0000313" key="2">
    <source>
        <dbReference type="Proteomes" id="UP000266841"/>
    </source>
</evidence>
<dbReference type="EMBL" id="AGNL01003549">
    <property type="protein sequence ID" value="EJK74563.1"/>
    <property type="molecule type" value="Genomic_DNA"/>
</dbReference>
<gene>
    <name evidence="1" type="ORF">THAOC_03751</name>
</gene>
<feature type="non-terminal residue" evidence="1">
    <location>
        <position position="1"/>
    </location>
</feature>
<comment type="caution">
    <text evidence="1">The sequence shown here is derived from an EMBL/GenBank/DDBJ whole genome shotgun (WGS) entry which is preliminary data.</text>
</comment>
<name>K0T6Z9_THAOC</name>
<dbReference type="AlphaFoldDB" id="K0T6Z9"/>
<reference evidence="1 2" key="1">
    <citation type="journal article" date="2012" name="Genome Biol.">
        <title>Genome and low-iron response of an oceanic diatom adapted to chronic iron limitation.</title>
        <authorList>
            <person name="Lommer M."/>
            <person name="Specht M."/>
            <person name="Roy A.S."/>
            <person name="Kraemer L."/>
            <person name="Andreson R."/>
            <person name="Gutowska M.A."/>
            <person name="Wolf J."/>
            <person name="Bergner S.V."/>
            <person name="Schilhabel M.B."/>
            <person name="Klostermeier U.C."/>
            <person name="Beiko R.G."/>
            <person name="Rosenstiel P."/>
            <person name="Hippler M."/>
            <person name="Laroche J."/>
        </authorList>
    </citation>
    <scope>NUCLEOTIDE SEQUENCE [LARGE SCALE GENOMIC DNA]</scope>
    <source>
        <strain evidence="1 2">CCMP1005</strain>
    </source>
</reference>